<dbReference type="PANTHER" id="PTHR20881:SF0">
    <property type="entry name" value="3-METHYL-2-OXOBUTANOATE HYDROXYMETHYLTRANSFERASE"/>
    <property type="match status" value="1"/>
</dbReference>
<keyword evidence="7" id="KW-1185">Reference proteome</keyword>
<dbReference type="Gene3D" id="3.20.20.60">
    <property type="entry name" value="Phosphoenolpyruvate-binding domains"/>
    <property type="match status" value="1"/>
</dbReference>
<feature type="binding site" evidence="5">
    <location>
        <begin position="44"/>
        <end position="45"/>
    </location>
    <ligand>
        <name>3-methyl-2-oxobutanoate</name>
        <dbReference type="ChEBI" id="CHEBI:11851"/>
    </ligand>
</feature>
<comment type="subcellular location">
    <subcellularLocation>
        <location evidence="5">Cytoplasm</location>
    </subcellularLocation>
</comment>
<dbReference type="SUPFAM" id="SSF51621">
    <property type="entry name" value="Phosphoenolpyruvate/pyruvate domain"/>
    <property type="match status" value="1"/>
</dbReference>
<gene>
    <name evidence="5 6" type="primary">panB</name>
    <name evidence="6" type="ORF">LPTSP3_g02190</name>
</gene>
<dbReference type="NCBIfam" id="NF001452">
    <property type="entry name" value="PRK00311.1"/>
    <property type="match status" value="1"/>
</dbReference>
<proteinExistence type="inferred from homology"/>
<comment type="pathway">
    <text evidence="5">Cofactor biosynthesis; (R)-pantothenate biosynthesis; (R)-pantoate from 3-methyl-2-oxobutanoate: step 1/2.</text>
</comment>
<comment type="catalytic activity">
    <reaction evidence="5">
        <text>(6R)-5,10-methylene-5,6,7,8-tetrahydrofolate + 3-methyl-2-oxobutanoate + H2O = 2-dehydropantoate + (6S)-5,6,7,8-tetrahydrofolate</text>
        <dbReference type="Rhea" id="RHEA:11824"/>
        <dbReference type="ChEBI" id="CHEBI:11561"/>
        <dbReference type="ChEBI" id="CHEBI:11851"/>
        <dbReference type="ChEBI" id="CHEBI:15377"/>
        <dbReference type="ChEBI" id="CHEBI:15636"/>
        <dbReference type="ChEBI" id="CHEBI:57453"/>
        <dbReference type="EC" id="2.1.2.11"/>
    </reaction>
</comment>
<feature type="binding site" evidence="5">
    <location>
        <position position="83"/>
    </location>
    <ligand>
        <name>Mg(2+)</name>
        <dbReference type="ChEBI" id="CHEBI:18420"/>
    </ligand>
</feature>
<feature type="binding site" evidence="5">
    <location>
        <position position="83"/>
    </location>
    <ligand>
        <name>3-methyl-2-oxobutanoate</name>
        <dbReference type="ChEBI" id="CHEBI:11851"/>
    </ligand>
</feature>
<evidence type="ECO:0000256" key="3">
    <source>
        <dbReference type="ARBA" id="ARBA00022655"/>
    </source>
</evidence>
<evidence type="ECO:0000313" key="6">
    <source>
        <dbReference type="EMBL" id="BDA77289.1"/>
    </source>
</evidence>
<evidence type="ECO:0000313" key="7">
    <source>
        <dbReference type="Proteomes" id="UP000245263"/>
    </source>
</evidence>
<dbReference type="PANTHER" id="PTHR20881">
    <property type="entry name" value="3-METHYL-2-OXOBUTANOATE HYDROXYMETHYLTRANSFERASE"/>
    <property type="match status" value="1"/>
</dbReference>
<keyword evidence="5" id="KW-0963">Cytoplasm</keyword>
<dbReference type="InterPro" id="IPR003700">
    <property type="entry name" value="Pantoate_hydroxy_MeTrfase"/>
</dbReference>
<feature type="binding site" evidence="5">
    <location>
        <position position="115"/>
    </location>
    <ligand>
        <name>Mg(2+)</name>
        <dbReference type="ChEBI" id="CHEBI:18420"/>
    </ligand>
</feature>
<evidence type="ECO:0000256" key="1">
    <source>
        <dbReference type="ARBA" id="ARBA00008676"/>
    </source>
</evidence>
<keyword evidence="4 5" id="KW-0808">Transferase</keyword>
<evidence type="ECO:0000256" key="5">
    <source>
        <dbReference type="HAMAP-Rule" id="MF_00156"/>
    </source>
</evidence>
<dbReference type="EC" id="2.1.2.11" evidence="5"/>
<feature type="binding site" evidence="5">
    <location>
        <position position="44"/>
    </location>
    <ligand>
        <name>Mg(2+)</name>
        <dbReference type="ChEBI" id="CHEBI:18420"/>
    </ligand>
</feature>
<reference evidence="6 7" key="1">
    <citation type="submission" date="2021-08" db="EMBL/GenBank/DDBJ databases">
        <title>Complete genome sequence of Leptospira kobayashii strain E30.</title>
        <authorList>
            <person name="Nakao R."/>
            <person name="Nakamura S."/>
            <person name="Masuzawa T."/>
            <person name="Koizumi N."/>
        </authorList>
    </citation>
    <scope>NUCLEOTIDE SEQUENCE [LARGE SCALE GENOMIC DNA]</scope>
    <source>
        <strain evidence="6 7">E30</strain>
    </source>
</reference>
<sequence>MKNIILEFKKKKETNTPISVITCYDYSFAKLFAQTEVDSILVGDSMGNVIQGHGSTMPVTLDDIIYHTNAVCRGASNKTIIADMPFLSYQTSVSDGIRAAGTIMKETKADCVKLEGDSDLVIELTQRLNEIGVPVMSHLGLTPQSFNTLGGYKVQGKTPESRARMIQKSKELVDAGAFAVLFEMIPESLGKEITESISVPTIGIGAGRYTSGQVLVMQDLLGMNDEFHPKFLKKYANFADDIKKAVGDYHDDVVKHLFPGEENGFKD</sequence>
<dbReference type="HAMAP" id="MF_00156">
    <property type="entry name" value="PanB"/>
    <property type="match status" value="1"/>
</dbReference>
<feature type="active site" description="Proton acceptor" evidence="5">
    <location>
        <position position="183"/>
    </location>
</feature>
<comment type="cofactor">
    <cofactor evidence="5">
        <name>Mg(2+)</name>
        <dbReference type="ChEBI" id="CHEBI:18420"/>
    </cofactor>
    <text evidence="5">Binds 1 Mg(2+) ion per subunit.</text>
</comment>
<dbReference type="Proteomes" id="UP000245263">
    <property type="component" value="Chromosome 1"/>
</dbReference>
<protein>
    <recommendedName>
        <fullName evidence="5">3-methyl-2-oxobutanoate hydroxymethyltransferase</fullName>
        <ecNumber evidence="5">2.1.2.11</ecNumber>
    </recommendedName>
    <alternativeName>
        <fullName evidence="5">Ketopantoate hydroxymethyltransferase</fullName>
        <shortName evidence="5">KPHMT</shortName>
    </alternativeName>
</protein>
<keyword evidence="3 5" id="KW-0566">Pantothenate biosynthesis</keyword>
<evidence type="ECO:0000256" key="2">
    <source>
        <dbReference type="ARBA" id="ARBA00011424"/>
    </source>
</evidence>
<comment type="similarity">
    <text evidence="1 5">Belongs to the PanB family.</text>
</comment>
<name>A0ABN6KAN5_9LEPT</name>
<dbReference type="EMBL" id="AP025028">
    <property type="protein sequence ID" value="BDA77289.1"/>
    <property type="molecule type" value="Genomic_DNA"/>
</dbReference>
<organism evidence="6 7">
    <name type="scientific">Leptospira kobayashii</name>
    <dbReference type="NCBI Taxonomy" id="1917830"/>
    <lineage>
        <taxon>Bacteria</taxon>
        <taxon>Pseudomonadati</taxon>
        <taxon>Spirochaetota</taxon>
        <taxon>Spirochaetia</taxon>
        <taxon>Leptospirales</taxon>
        <taxon>Leptospiraceae</taxon>
        <taxon>Leptospira</taxon>
    </lineage>
</organism>
<dbReference type="RefSeq" id="WP_109021898.1">
    <property type="nucleotide sequence ID" value="NZ_AP025028.1"/>
</dbReference>
<evidence type="ECO:0000256" key="4">
    <source>
        <dbReference type="ARBA" id="ARBA00022679"/>
    </source>
</evidence>
<keyword evidence="5" id="KW-0460">Magnesium</keyword>
<dbReference type="CDD" id="cd06557">
    <property type="entry name" value="KPHMT-like"/>
    <property type="match status" value="1"/>
</dbReference>
<dbReference type="NCBIfam" id="TIGR00222">
    <property type="entry name" value="panB"/>
    <property type="match status" value="1"/>
</dbReference>
<dbReference type="PIRSF" id="PIRSF000388">
    <property type="entry name" value="Pantoate_hydroxy_MeTrfase"/>
    <property type="match status" value="1"/>
</dbReference>
<accession>A0ABN6KAN5</accession>
<comment type="function">
    <text evidence="5">Catalyzes the reversible reaction in which hydroxymethyl group from 5,10-methylenetetrahydrofolate is transferred onto alpha-ketoisovalerate to form ketopantoate.</text>
</comment>
<dbReference type="InterPro" id="IPR040442">
    <property type="entry name" value="Pyrv_kinase-like_dom_sf"/>
</dbReference>
<comment type="subunit">
    <text evidence="2 5">Homodecamer; pentamer of dimers.</text>
</comment>
<feature type="binding site" evidence="5">
    <location>
        <position position="113"/>
    </location>
    <ligand>
        <name>3-methyl-2-oxobutanoate</name>
        <dbReference type="ChEBI" id="CHEBI:11851"/>
    </ligand>
</feature>
<dbReference type="Pfam" id="PF02548">
    <property type="entry name" value="Pantoate_transf"/>
    <property type="match status" value="1"/>
</dbReference>
<keyword evidence="5" id="KW-0479">Metal-binding</keyword>
<dbReference type="InterPro" id="IPR015813">
    <property type="entry name" value="Pyrv/PenolPyrv_kinase-like_dom"/>
</dbReference>